<feature type="region of interest" description="Disordered" evidence="1">
    <location>
        <begin position="52"/>
        <end position="134"/>
    </location>
</feature>
<sequence length="165" mass="17997">MADYHHITPSPPSPPPKYTPNRMPLIATVSLMVISMVTIATSNALVNLFPVESPPTTPTSPEPDHSSSSSAETRAHRQDAPPESQEPEEEYYGLWTASELSPLSQPRSPYNSPPVVRLQTEEGLPSYGQAVATPPRLGRKGMRVILQGDAPPEYEDAVRACPSRR</sequence>
<accession>M5FRU0</accession>
<feature type="compositionally biased region" description="Polar residues" evidence="1">
    <location>
        <begin position="98"/>
        <end position="110"/>
    </location>
</feature>
<dbReference type="RefSeq" id="XP_040626843.1">
    <property type="nucleotide sequence ID" value="XM_040771251.1"/>
</dbReference>
<name>M5FRU0_DACPD</name>
<keyword evidence="2" id="KW-0472">Membrane</keyword>
<evidence type="ECO:0000256" key="2">
    <source>
        <dbReference type="SAM" id="Phobius"/>
    </source>
</evidence>
<proteinExistence type="predicted"/>
<dbReference type="EMBL" id="JH795868">
    <property type="protein sequence ID" value="EJT99945.1"/>
    <property type="molecule type" value="Genomic_DNA"/>
</dbReference>
<dbReference type="GeneID" id="63686313"/>
<dbReference type="AlphaFoldDB" id="M5FRU0"/>
<keyword evidence="4" id="KW-1185">Reference proteome</keyword>
<feature type="transmembrane region" description="Helical" evidence="2">
    <location>
        <begin position="25"/>
        <end position="46"/>
    </location>
</feature>
<keyword evidence="2" id="KW-0812">Transmembrane</keyword>
<dbReference type="Proteomes" id="UP000030653">
    <property type="component" value="Unassembled WGS sequence"/>
</dbReference>
<gene>
    <name evidence="3" type="ORF">DACRYDRAFT_17034</name>
</gene>
<keyword evidence="2" id="KW-1133">Transmembrane helix</keyword>
<reference evidence="3 4" key="1">
    <citation type="journal article" date="2012" name="Science">
        <title>The Paleozoic origin of enzymatic lignin decomposition reconstructed from 31 fungal genomes.</title>
        <authorList>
            <person name="Floudas D."/>
            <person name="Binder M."/>
            <person name="Riley R."/>
            <person name="Barry K."/>
            <person name="Blanchette R.A."/>
            <person name="Henrissat B."/>
            <person name="Martinez A.T."/>
            <person name="Otillar R."/>
            <person name="Spatafora J.W."/>
            <person name="Yadav J.S."/>
            <person name="Aerts A."/>
            <person name="Benoit I."/>
            <person name="Boyd A."/>
            <person name="Carlson A."/>
            <person name="Copeland A."/>
            <person name="Coutinho P.M."/>
            <person name="de Vries R.P."/>
            <person name="Ferreira P."/>
            <person name="Findley K."/>
            <person name="Foster B."/>
            <person name="Gaskell J."/>
            <person name="Glotzer D."/>
            <person name="Gorecki P."/>
            <person name="Heitman J."/>
            <person name="Hesse C."/>
            <person name="Hori C."/>
            <person name="Igarashi K."/>
            <person name="Jurgens J.A."/>
            <person name="Kallen N."/>
            <person name="Kersten P."/>
            <person name="Kohler A."/>
            <person name="Kuees U."/>
            <person name="Kumar T.K.A."/>
            <person name="Kuo A."/>
            <person name="LaButti K."/>
            <person name="Larrondo L.F."/>
            <person name="Lindquist E."/>
            <person name="Ling A."/>
            <person name="Lombard V."/>
            <person name="Lucas S."/>
            <person name="Lundell T."/>
            <person name="Martin R."/>
            <person name="McLaughlin D.J."/>
            <person name="Morgenstern I."/>
            <person name="Morin E."/>
            <person name="Murat C."/>
            <person name="Nagy L.G."/>
            <person name="Nolan M."/>
            <person name="Ohm R.A."/>
            <person name="Patyshakuliyeva A."/>
            <person name="Rokas A."/>
            <person name="Ruiz-Duenas F.J."/>
            <person name="Sabat G."/>
            <person name="Salamov A."/>
            <person name="Samejima M."/>
            <person name="Schmutz J."/>
            <person name="Slot J.C."/>
            <person name="St John F."/>
            <person name="Stenlid J."/>
            <person name="Sun H."/>
            <person name="Sun S."/>
            <person name="Syed K."/>
            <person name="Tsang A."/>
            <person name="Wiebenga A."/>
            <person name="Young D."/>
            <person name="Pisabarro A."/>
            <person name="Eastwood D.C."/>
            <person name="Martin F."/>
            <person name="Cullen D."/>
            <person name="Grigoriev I.V."/>
            <person name="Hibbett D.S."/>
        </authorList>
    </citation>
    <scope>NUCLEOTIDE SEQUENCE [LARGE SCALE GENOMIC DNA]</scope>
    <source>
        <strain evidence="3 4">DJM-731 SS1</strain>
    </source>
</reference>
<feature type="compositionally biased region" description="Pro residues" evidence="1">
    <location>
        <begin position="52"/>
        <end position="61"/>
    </location>
</feature>
<dbReference type="OrthoDB" id="10579777at2759"/>
<protein>
    <submittedName>
        <fullName evidence="3">Uncharacterized protein</fullName>
    </submittedName>
</protein>
<evidence type="ECO:0000313" key="3">
    <source>
        <dbReference type="EMBL" id="EJT99945.1"/>
    </source>
</evidence>
<evidence type="ECO:0000313" key="4">
    <source>
        <dbReference type="Proteomes" id="UP000030653"/>
    </source>
</evidence>
<evidence type="ECO:0000256" key="1">
    <source>
        <dbReference type="SAM" id="MobiDB-lite"/>
    </source>
</evidence>
<dbReference type="HOGENOM" id="CLU_1610701_0_0_1"/>
<organism evidence="3 4">
    <name type="scientific">Dacryopinax primogenitus (strain DJM 731)</name>
    <name type="common">Brown rot fungus</name>
    <dbReference type="NCBI Taxonomy" id="1858805"/>
    <lineage>
        <taxon>Eukaryota</taxon>
        <taxon>Fungi</taxon>
        <taxon>Dikarya</taxon>
        <taxon>Basidiomycota</taxon>
        <taxon>Agaricomycotina</taxon>
        <taxon>Dacrymycetes</taxon>
        <taxon>Dacrymycetales</taxon>
        <taxon>Dacrymycetaceae</taxon>
        <taxon>Dacryopinax</taxon>
    </lineage>
</organism>